<keyword evidence="5" id="KW-0997">Cell inner membrane</keyword>
<feature type="region of interest" description="Disordered" evidence="9">
    <location>
        <begin position="1"/>
        <end position="23"/>
    </location>
</feature>
<evidence type="ECO:0000256" key="5">
    <source>
        <dbReference type="ARBA" id="ARBA00022519"/>
    </source>
</evidence>
<dbReference type="PANTHER" id="PTHR30469">
    <property type="entry name" value="MULTIDRUG RESISTANCE PROTEIN MDTA"/>
    <property type="match status" value="1"/>
</dbReference>
<dbReference type="InterPro" id="IPR058626">
    <property type="entry name" value="MdtA-like_b-barrel"/>
</dbReference>
<dbReference type="InterPro" id="IPR058625">
    <property type="entry name" value="MdtA-like_BSH"/>
</dbReference>
<organism evidence="15 16">
    <name type="scientific">Brucella intermedia 229E</name>
    <dbReference type="NCBI Taxonomy" id="1337887"/>
    <lineage>
        <taxon>Bacteria</taxon>
        <taxon>Pseudomonadati</taxon>
        <taxon>Pseudomonadota</taxon>
        <taxon>Alphaproteobacteria</taxon>
        <taxon>Hyphomicrobiales</taxon>
        <taxon>Brucellaceae</taxon>
        <taxon>Brucella/Ochrobactrum group</taxon>
        <taxon>Brucella</taxon>
    </lineage>
</organism>
<evidence type="ECO:0000256" key="1">
    <source>
        <dbReference type="ARBA" id="ARBA00004236"/>
    </source>
</evidence>
<evidence type="ECO:0000256" key="6">
    <source>
        <dbReference type="ARBA" id="ARBA00023054"/>
    </source>
</evidence>
<dbReference type="Pfam" id="PF25967">
    <property type="entry name" value="RND-MFP_C"/>
    <property type="match status" value="1"/>
</dbReference>
<dbReference type="PANTHER" id="PTHR30469:SF33">
    <property type="entry name" value="SLR1207 PROTEIN"/>
    <property type="match status" value="1"/>
</dbReference>
<reference evidence="15 16" key="1">
    <citation type="journal article" date="2014" name="FEMS Microbiol. Lett.">
        <title>Genome sequencing analysis reveals virulence-related gene content of Ochrobactrum intermedium strain 229E, a urease-positive strain isolated from the human gastric niche.</title>
        <authorList>
            <person name="Kulkarni G.J."/>
            <person name="Shetty S."/>
            <person name="Dharne M.S."/>
            <person name="Shouche Y.S."/>
        </authorList>
    </citation>
    <scope>NUCLEOTIDE SEQUENCE [LARGE SCALE GENOMIC DNA]</scope>
    <source>
        <strain evidence="15 16">229E</strain>
    </source>
</reference>
<dbReference type="Gene3D" id="6.20.50.140">
    <property type="match status" value="1"/>
</dbReference>
<evidence type="ECO:0000256" key="4">
    <source>
        <dbReference type="ARBA" id="ARBA00022475"/>
    </source>
</evidence>
<feature type="region of interest" description="Disordered" evidence="9">
    <location>
        <begin position="403"/>
        <end position="422"/>
    </location>
</feature>
<dbReference type="Proteomes" id="UP000016842">
    <property type="component" value="Unassembled WGS sequence"/>
</dbReference>
<feature type="domain" description="Multidrug resistance protein MdtA-like beta-barrel" evidence="13">
    <location>
        <begin position="248"/>
        <end position="322"/>
    </location>
</feature>
<evidence type="ECO:0000256" key="9">
    <source>
        <dbReference type="SAM" id="MobiDB-lite"/>
    </source>
</evidence>
<keyword evidence="4" id="KW-1003">Cell membrane</keyword>
<dbReference type="SUPFAM" id="SSF111369">
    <property type="entry name" value="HlyD-like secretion proteins"/>
    <property type="match status" value="1"/>
</dbReference>
<evidence type="ECO:0000313" key="15">
    <source>
        <dbReference type="EMBL" id="ERM00670.1"/>
    </source>
</evidence>
<feature type="compositionally biased region" description="Polar residues" evidence="9">
    <location>
        <begin position="1"/>
        <end position="12"/>
    </location>
</feature>
<dbReference type="GO" id="GO:1990961">
    <property type="term" value="P:xenobiotic detoxification by transmembrane export across the plasma membrane"/>
    <property type="evidence" value="ECO:0007669"/>
    <property type="project" value="InterPro"/>
</dbReference>
<keyword evidence="10" id="KW-0812">Transmembrane</keyword>
<evidence type="ECO:0000256" key="7">
    <source>
        <dbReference type="ARBA" id="ARBA00023136"/>
    </source>
</evidence>
<feature type="compositionally biased region" description="Basic residues" evidence="9">
    <location>
        <begin position="413"/>
        <end position="422"/>
    </location>
</feature>
<dbReference type="InterPro" id="IPR030190">
    <property type="entry name" value="MacA_alpha-hairpin_sf"/>
</dbReference>
<feature type="domain" description="Multidrug resistance protein MdtA-like alpha-helical hairpin" evidence="11">
    <location>
        <begin position="132"/>
        <end position="209"/>
    </location>
</feature>
<evidence type="ECO:0000256" key="3">
    <source>
        <dbReference type="ARBA" id="ARBA00022448"/>
    </source>
</evidence>
<keyword evidence="3" id="KW-0813">Transport</keyword>
<evidence type="ECO:0000259" key="11">
    <source>
        <dbReference type="Pfam" id="PF25876"/>
    </source>
</evidence>
<comment type="subcellular location">
    <subcellularLocation>
        <location evidence="1">Cell membrane</location>
    </subcellularLocation>
</comment>
<feature type="domain" description="Multidrug resistance protein MdtA-like barrel-sandwich hybrid" evidence="12">
    <location>
        <begin position="86"/>
        <end position="241"/>
    </location>
</feature>
<dbReference type="Gene3D" id="6.10.140.1990">
    <property type="match status" value="1"/>
</dbReference>
<accession>U4V3T6</accession>
<sequence length="422" mass="45295">MTVLTSSDSSKTGQHKAPSPKRAPRKARRWWLWLPIAAIAVGAGWYFYGSGGEAGGQKTNYLAETVTRGDIENAITAVGTLSALRSINVGAQVSGQLKSVKVEVGDQVKQGQLIAEIDPSPFEKKVEIASAQLDNLKAQLLSKQAQLTLKKANAARQRSLLATRGVSQSTVDQADADLAMADADVKALGAQIRQQEAQLASDKVDLGYTKIYSPMEGTVVDQAAKEGETLNAVQSAPTIVTVADLKVMTVEAQVSEADIGRLKPGMPVYFTLLGQPEKRFTGTLRQIKPTPATENNVVLYYALFDVPNPTGELMINMSTQVYFILDEAKDVLIVPSSALNYKRADQNQKAQNQNGKPQISVKVVSSNGAVTEREVQIGVRNRVQTEIISGLEEGDKVIVTSASSGAEAAAGQRGRRPGMRLF</sequence>
<dbReference type="Gene3D" id="2.40.30.170">
    <property type="match status" value="1"/>
</dbReference>
<keyword evidence="10" id="KW-1133">Transmembrane helix</keyword>
<evidence type="ECO:0000256" key="2">
    <source>
        <dbReference type="ARBA" id="ARBA00009477"/>
    </source>
</evidence>
<dbReference type="GO" id="GO:1990195">
    <property type="term" value="C:macrolide transmembrane transporter complex"/>
    <property type="evidence" value="ECO:0007669"/>
    <property type="project" value="InterPro"/>
</dbReference>
<dbReference type="Pfam" id="PF25944">
    <property type="entry name" value="Beta-barrel_RND"/>
    <property type="match status" value="1"/>
</dbReference>
<evidence type="ECO:0000259" key="12">
    <source>
        <dbReference type="Pfam" id="PF25917"/>
    </source>
</evidence>
<dbReference type="InterPro" id="IPR058627">
    <property type="entry name" value="MdtA-like_C"/>
</dbReference>
<evidence type="ECO:0000313" key="16">
    <source>
        <dbReference type="Proteomes" id="UP000016842"/>
    </source>
</evidence>
<proteinExistence type="inferred from homology"/>
<dbReference type="GO" id="GO:0030313">
    <property type="term" value="C:cell envelope"/>
    <property type="evidence" value="ECO:0007669"/>
    <property type="project" value="UniProtKB-SubCell"/>
</dbReference>
<feature type="coiled-coil region" evidence="8">
    <location>
        <begin position="126"/>
        <end position="153"/>
    </location>
</feature>
<feature type="compositionally biased region" description="Low complexity" evidence="9">
    <location>
        <begin position="403"/>
        <end position="412"/>
    </location>
</feature>
<dbReference type="InterPro" id="IPR006143">
    <property type="entry name" value="RND_pump_MFP"/>
</dbReference>
<protein>
    <submittedName>
        <fullName evidence="15">Secretion protein HylD</fullName>
    </submittedName>
</protein>
<dbReference type="Pfam" id="PF25917">
    <property type="entry name" value="BSH_RND"/>
    <property type="match status" value="1"/>
</dbReference>
<evidence type="ECO:0000259" key="14">
    <source>
        <dbReference type="Pfam" id="PF25967"/>
    </source>
</evidence>
<dbReference type="Pfam" id="PF25876">
    <property type="entry name" value="HH_MFP_RND"/>
    <property type="match status" value="1"/>
</dbReference>
<feature type="domain" description="Multidrug resistance protein MdtA-like C-terminal permuted SH3" evidence="14">
    <location>
        <begin position="362"/>
        <end position="400"/>
    </location>
</feature>
<evidence type="ECO:0000256" key="10">
    <source>
        <dbReference type="SAM" id="Phobius"/>
    </source>
</evidence>
<dbReference type="GO" id="GO:0019898">
    <property type="term" value="C:extrinsic component of membrane"/>
    <property type="evidence" value="ECO:0007669"/>
    <property type="project" value="InterPro"/>
</dbReference>
<dbReference type="InterPro" id="IPR058624">
    <property type="entry name" value="MdtA-like_HH"/>
</dbReference>
<name>U4V3T6_9HYPH</name>
<evidence type="ECO:0000259" key="13">
    <source>
        <dbReference type="Pfam" id="PF25944"/>
    </source>
</evidence>
<dbReference type="GO" id="GO:0015562">
    <property type="term" value="F:efflux transmembrane transporter activity"/>
    <property type="evidence" value="ECO:0007669"/>
    <property type="project" value="TreeGrafter"/>
</dbReference>
<keyword evidence="6 8" id="KW-0175">Coiled coil</keyword>
<dbReference type="PATRIC" id="fig|1337887.3.peg.4045"/>
<dbReference type="NCBIfam" id="TIGR01730">
    <property type="entry name" value="RND_mfp"/>
    <property type="match status" value="1"/>
</dbReference>
<comment type="caution">
    <text evidence="15">The sequence shown here is derived from an EMBL/GenBank/DDBJ whole genome shotgun (WGS) entry which is preliminary data.</text>
</comment>
<feature type="transmembrane region" description="Helical" evidence="10">
    <location>
        <begin position="30"/>
        <end position="48"/>
    </location>
</feature>
<gene>
    <name evidence="15" type="ORF">Q644_04130</name>
</gene>
<keyword evidence="7 10" id="KW-0472">Membrane</keyword>
<comment type="similarity">
    <text evidence="2">Belongs to the membrane fusion protein (MFP) (TC 8.A.1) family.</text>
</comment>
<dbReference type="AlphaFoldDB" id="U4V3T6"/>
<dbReference type="EMBL" id="ASXJ01000263">
    <property type="protein sequence ID" value="ERM00670.1"/>
    <property type="molecule type" value="Genomic_DNA"/>
</dbReference>
<dbReference type="GO" id="GO:1990281">
    <property type="term" value="C:efflux pump complex"/>
    <property type="evidence" value="ECO:0007669"/>
    <property type="project" value="TreeGrafter"/>
</dbReference>
<dbReference type="Gene3D" id="2.40.50.100">
    <property type="match status" value="1"/>
</dbReference>
<evidence type="ECO:0000256" key="8">
    <source>
        <dbReference type="SAM" id="Coils"/>
    </source>
</evidence>